<feature type="region of interest" description="Disordered" evidence="1">
    <location>
        <begin position="1"/>
        <end position="82"/>
    </location>
</feature>
<evidence type="ECO:0000313" key="2">
    <source>
        <dbReference type="EMBL" id="KAL0474649.1"/>
    </source>
</evidence>
<reference evidence="2 3" key="1">
    <citation type="submission" date="2023-09" db="EMBL/GenBank/DDBJ databases">
        <title>Multi-omics analysis of a traditional fermented food reveals byproduct-associated fungal strains for waste-to-food upcycling.</title>
        <authorList>
            <consortium name="Lawrence Berkeley National Laboratory"/>
            <person name="Rekdal V.M."/>
            <person name="Villalobos-Escobedo J.M."/>
            <person name="Rodriguez-Valeron N."/>
            <person name="Garcia M.O."/>
            <person name="Vasquez D.P."/>
            <person name="Damayanti I."/>
            <person name="Sorensen P.M."/>
            <person name="Baidoo E.E."/>
            <person name="De Carvalho A.C."/>
            <person name="Riley R."/>
            <person name="Lipzen A."/>
            <person name="He G."/>
            <person name="Yan M."/>
            <person name="Haridas S."/>
            <person name="Daum C."/>
            <person name="Yoshinaga Y."/>
            <person name="Ng V."/>
            <person name="Grigoriev I.V."/>
            <person name="Munk R."/>
            <person name="Nuraida L."/>
            <person name="Wijaya C.H."/>
            <person name="Morales P.-C."/>
            <person name="Keasling J.D."/>
        </authorList>
    </citation>
    <scope>NUCLEOTIDE SEQUENCE [LARGE SCALE GENOMIC DNA]</scope>
    <source>
        <strain evidence="2 3">FGSC 2613</strain>
    </source>
</reference>
<evidence type="ECO:0000256" key="1">
    <source>
        <dbReference type="SAM" id="MobiDB-lite"/>
    </source>
</evidence>
<comment type="caution">
    <text evidence="2">The sequence shown here is derived from an EMBL/GenBank/DDBJ whole genome shotgun (WGS) entry which is preliminary data.</text>
</comment>
<sequence length="135" mass="15255">MPAAHNKESEDLEYWQEKLPQPSRQQNGSAHCKPDNDATRPAGKSKTLKKTPKQKSGKQASKQPGPAQPSPRQPGSGVASERTQWLPFIRKYLYRRSRSITTLASNSVQRTANEQRNNRKGQQVFHVFLFCPICP</sequence>
<keyword evidence="3" id="KW-1185">Reference proteome</keyword>
<accession>A0ABR3DPS1</accession>
<name>A0ABR3DPS1_NEUIN</name>
<evidence type="ECO:0000313" key="3">
    <source>
        <dbReference type="Proteomes" id="UP001451303"/>
    </source>
</evidence>
<feature type="compositionally biased region" description="Basic residues" evidence="1">
    <location>
        <begin position="46"/>
        <end position="56"/>
    </location>
</feature>
<protein>
    <submittedName>
        <fullName evidence="2">Uncharacterized protein</fullName>
    </submittedName>
</protein>
<organism evidence="2 3">
    <name type="scientific">Neurospora intermedia</name>
    <dbReference type="NCBI Taxonomy" id="5142"/>
    <lineage>
        <taxon>Eukaryota</taxon>
        <taxon>Fungi</taxon>
        <taxon>Dikarya</taxon>
        <taxon>Ascomycota</taxon>
        <taxon>Pezizomycotina</taxon>
        <taxon>Sordariomycetes</taxon>
        <taxon>Sordariomycetidae</taxon>
        <taxon>Sordariales</taxon>
        <taxon>Sordariaceae</taxon>
        <taxon>Neurospora</taxon>
    </lineage>
</organism>
<proteinExistence type="predicted"/>
<gene>
    <name evidence="2" type="ORF">QR685DRAFT_432020</name>
</gene>
<dbReference type="EMBL" id="JAVLET010000001">
    <property type="protein sequence ID" value="KAL0474649.1"/>
    <property type="molecule type" value="Genomic_DNA"/>
</dbReference>
<dbReference type="Proteomes" id="UP001451303">
    <property type="component" value="Unassembled WGS sequence"/>
</dbReference>